<dbReference type="EMBL" id="CP042806">
    <property type="protein sequence ID" value="QEE30188.1"/>
    <property type="molecule type" value="Genomic_DNA"/>
</dbReference>
<keyword evidence="7" id="KW-1185">Reference proteome</keyword>
<reference evidence="6 7" key="1">
    <citation type="submission" date="2019-08" db="EMBL/GenBank/DDBJ databases">
        <title>Complete genome sequence of Terriglobus albidus strain ORNL.</title>
        <authorList>
            <person name="Podar M."/>
        </authorList>
    </citation>
    <scope>NUCLEOTIDE SEQUENCE [LARGE SCALE GENOMIC DNA]</scope>
    <source>
        <strain evidence="6 7">ORNL</strain>
    </source>
</reference>
<dbReference type="OrthoDB" id="9763290at2"/>
<dbReference type="KEGG" id="talb:FTW19_20735"/>
<dbReference type="SUPFAM" id="SSF56235">
    <property type="entry name" value="N-terminal nucleophile aminohydrolases (Ntn hydrolases)"/>
    <property type="match status" value="1"/>
</dbReference>
<accession>A0A5B9EDA1</accession>
<protein>
    <recommendedName>
        <fullName evidence="2">asparagine synthase (glutamine-hydrolyzing)</fullName>
        <ecNumber evidence="2">6.3.5.4</ecNumber>
    </recommendedName>
</protein>
<evidence type="ECO:0000256" key="3">
    <source>
        <dbReference type="ARBA" id="ARBA00048741"/>
    </source>
</evidence>
<dbReference type="InterPro" id="IPR001962">
    <property type="entry name" value="Asn_synthase"/>
</dbReference>
<dbReference type="InterPro" id="IPR017932">
    <property type="entry name" value="GATase_2_dom"/>
</dbReference>
<dbReference type="PANTHER" id="PTHR43284:SF1">
    <property type="entry name" value="ASPARAGINE SYNTHETASE"/>
    <property type="match status" value="1"/>
</dbReference>
<evidence type="ECO:0000313" key="6">
    <source>
        <dbReference type="EMBL" id="QEE30188.1"/>
    </source>
</evidence>
<dbReference type="EC" id="6.3.5.4" evidence="2"/>
<evidence type="ECO:0000259" key="4">
    <source>
        <dbReference type="Pfam" id="PF00733"/>
    </source>
</evidence>
<dbReference type="Proteomes" id="UP000321820">
    <property type="component" value="Chromosome"/>
</dbReference>
<feature type="domain" description="Glutamine amidotransferase type-2" evidence="5">
    <location>
        <begin position="49"/>
        <end position="142"/>
    </location>
</feature>
<dbReference type="PANTHER" id="PTHR43284">
    <property type="entry name" value="ASPARAGINE SYNTHETASE (GLUTAMINE-HYDROLYZING)"/>
    <property type="match status" value="1"/>
</dbReference>
<dbReference type="GO" id="GO:0004066">
    <property type="term" value="F:asparagine synthase (glutamine-hydrolyzing) activity"/>
    <property type="evidence" value="ECO:0007669"/>
    <property type="project" value="UniProtKB-EC"/>
</dbReference>
<dbReference type="Pfam" id="PF13537">
    <property type="entry name" value="GATase_7"/>
    <property type="match status" value="1"/>
</dbReference>
<dbReference type="GO" id="GO:0006529">
    <property type="term" value="P:asparagine biosynthetic process"/>
    <property type="evidence" value="ECO:0007669"/>
    <property type="project" value="InterPro"/>
</dbReference>
<dbReference type="Gene3D" id="3.60.20.10">
    <property type="entry name" value="Glutamine Phosphoribosylpyrophosphate, subunit 1, domain 1"/>
    <property type="match status" value="1"/>
</dbReference>
<dbReference type="InterPro" id="IPR051786">
    <property type="entry name" value="ASN_synthetase/amidase"/>
</dbReference>
<dbReference type="Pfam" id="PF00733">
    <property type="entry name" value="Asn_synthase"/>
    <property type="match status" value="1"/>
</dbReference>
<comment type="catalytic activity">
    <reaction evidence="3">
        <text>L-aspartate + L-glutamine + ATP + H2O = L-asparagine + L-glutamate + AMP + diphosphate + H(+)</text>
        <dbReference type="Rhea" id="RHEA:12228"/>
        <dbReference type="ChEBI" id="CHEBI:15377"/>
        <dbReference type="ChEBI" id="CHEBI:15378"/>
        <dbReference type="ChEBI" id="CHEBI:29985"/>
        <dbReference type="ChEBI" id="CHEBI:29991"/>
        <dbReference type="ChEBI" id="CHEBI:30616"/>
        <dbReference type="ChEBI" id="CHEBI:33019"/>
        <dbReference type="ChEBI" id="CHEBI:58048"/>
        <dbReference type="ChEBI" id="CHEBI:58359"/>
        <dbReference type="ChEBI" id="CHEBI:456215"/>
        <dbReference type="EC" id="6.3.5.4"/>
    </reaction>
</comment>
<organism evidence="6 7">
    <name type="scientific">Terriglobus albidus</name>
    <dbReference type="NCBI Taxonomy" id="1592106"/>
    <lineage>
        <taxon>Bacteria</taxon>
        <taxon>Pseudomonadati</taxon>
        <taxon>Acidobacteriota</taxon>
        <taxon>Terriglobia</taxon>
        <taxon>Terriglobales</taxon>
        <taxon>Acidobacteriaceae</taxon>
        <taxon>Terriglobus</taxon>
    </lineage>
</organism>
<name>A0A5B9EDA1_9BACT</name>
<feature type="domain" description="Asparagine synthetase" evidence="4">
    <location>
        <begin position="219"/>
        <end position="576"/>
    </location>
</feature>
<dbReference type="InterPro" id="IPR029055">
    <property type="entry name" value="Ntn_hydrolases_N"/>
</dbReference>
<dbReference type="Gene3D" id="3.40.50.620">
    <property type="entry name" value="HUPs"/>
    <property type="match status" value="2"/>
</dbReference>
<sequence>MWIAGICQGTICPTPTNRIPSCFSEGKRQSLPGALLLASSDTVYFSTPELVLQLDGRIDNRTDLSSALDLPLGASLSELLKCAWRHWGDELPGRLIGDFSLAVWDGVQRKLLLARDAAGVRPLHFTFTPHGITFASLARHLLQLSGRLARPDEERVAEWLGGHLHLSTNTFFEGIQTISPGHALVWQNGRHSIRSFWNPLQTPLLRLRDSREYAEGMLHYLEQAVHRRIPEHGLLATHLSGGLDSSSLTDTAARYLASQSRSLVAFTAIPASPLDESLFCTRFTNEAPFAACVAQQHDNIEHILVSNHSRGLFQTLDRFTDAADRPFLNPPNAVWLLSVLETAAQHGAVTLLDGVAGNFTLSYHGQRALPGLLIAGRVPTLSRVAFGLHRHGESWKHILANLTQPFFPKAHHMLMQLSGRKPAARAIAMGASLEFVKKFGYFADTLRPRVRGRFERAEILTGLELEQYLSIGRTVASIDDVIPAMDRDLIEFCLSIPEEIYCQDGDRRSLIRTTMKGRLPDMVRNERRRGLQAADFLPLLTAELPAIRTELAQMEQVDLVRRAIDLPRLHRLVEHWPSAYHPSIFADYAFALPRALSMGRFLRRMEEGSLFSTVTSNAVS</sequence>
<dbReference type="RefSeq" id="WP_147649457.1">
    <property type="nucleotide sequence ID" value="NZ_CP042806.1"/>
</dbReference>
<evidence type="ECO:0000259" key="5">
    <source>
        <dbReference type="Pfam" id="PF13537"/>
    </source>
</evidence>
<gene>
    <name evidence="6" type="ORF">FTW19_20735</name>
</gene>
<evidence type="ECO:0000256" key="1">
    <source>
        <dbReference type="ARBA" id="ARBA00005187"/>
    </source>
</evidence>
<dbReference type="SUPFAM" id="SSF52402">
    <property type="entry name" value="Adenine nucleotide alpha hydrolases-like"/>
    <property type="match status" value="1"/>
</dbReference>
<evidence type="ECO:0000256" key="2">
    <source>
        <dbReference type="ARBA" id="ARBA00012737"/>
    </source>
</evidence>
<evidence type="ECO:0000313" key="7">
    <source>
        <dbReference type="Proteomes" id="UP000321820"/>
    </source>
</evidence>
<proteinExistence type="predicted"/>
<dbReference type="AlphaFoldDB" id="A0A5B9EDA1"/>
<dbReference type="InterPro" id="IPR014729">
    <property type="entry name" value="Rossmann-like_a/b/a_fold"/>
</dbReference>
<comment type="pathway">
    <text evidence="1">Amino-acid biosynthesis; L-asparagine biosynthesis; L-asparagine from L-aspartate (L-Gln route): step 1/1.</text>
</comment>